<evidence type="ECO:0000256" key="2">
    <source>
        <dbReference type="ARBA" id="ARBA00005692"/>
    </source>
</evidence>
<reference evidence="8" key="1">
    <citation type="submission" date="2022-10" db="EMBL/GenBank/DDBJ databases">
        <title>Genome assembly of Pristionchus species.</title>
        <authorList>
            <person name="Yoshida K."/>
            <person name="Sommer R.J."/>
        </authorList>
    </citation>
    <scope>NUCLEOTIDE SEQUENCE [LARGE SCALE GENOMIC DNA]</scope>
    <source>
        <strain evidence="8">RS5460</strain>
    </source>
</reference>
<evidence type="ECO:0000313" key="7">
    <source>
        <dbReference type="EMBL" id="GMR60436.1"/>
    </source>
</evidence>
<accession>A0AAN5IF40</accession>
<dbReference type="GO" id="GO:0007606">
    <property type="term" value="P:sensory perception of chemical stimulus"/>
    <property type="evidence" value="ECO:0007669"/>
    <property type="project" value="UniProtKB-UniRule"/>
</dbReference>
<organism evidence="7 8">
    <name type="scientific">Pristionchus mayeri</name>
    <dbReference type="NCBI Taxonomy" id="1317129"/>
    <lineage>
        <taxon>Eukaryota</taxon>
        <taxon>Metazoa</taxon>
        <taxon>Ecdysozoa</taxon>
        <taxon>Nematoda</taxon>
        <taxon>Chromadorea</taxon>
        <taxon>Rhabditida</taxon>
        <taxon>Rhabditina</taxon>
        <taxon>Diplogasteromorpha</taxon>
        <taxon>Diplogasteroidea</taxon>
        <taxon>Neodiplogasteridae</taxon>
        <taxon>Pristionchus</taxon>
    </lineage>
</organism>
<dbReference type="PANTHER" id="PTHR31627:SF42">
    <property type="entry name" value="G_PROTEIN_RECEP_F1_2 DOMAIN-CONTAINING PROTEIN-RELATED"/>
    <property type="match status" value="1"/>
</dbReference>
<feature type="transmembrane region" description="Helical" evidence="6">
    <location>
        <begin position="216"/>
        <end position="237"/>
    </location>
</feature>
<dbReference type="Pfam" id="PF02118">
    <property type="entry name" value="Srg"/>
    <property type="match status" value="1"/>
</dbReference>
<comment type="subcellular location">
    <subcellularLocation>
        <location evidence="1">Membrane</location>
        <topology evidence="1">Multi-pass membrane protein</topology>
    </subcellularLocation>
</comment>
<name>A0AAN5IF40_9BILA</name>
<keyword evidence="5 6" id="KW-0472">Membrane</keyword>
<dbReference type="AlphaFoldDB" id="A0AAN5IF40"/>
<feature type="transmembrane region" description="Helical" evidence="6">
    <location>
        <begin position="6"/>
        <end position="30"/>
    </location>
</feature>
<evidence type="ECO:0000256" key="5">
    <source>
        <dbReference type="ARBA" id="ARBA00023136"/>
    </source>
</evidence>
<protein>
    <recommendedName>
        <fullName evidence="6">Serpentine receptor class gamma</fullName>
    </recommendedName>
</protein>
<comment type="similarity">
    <text evidence="2 6">Belongs to the nematode receptor-like protein srg family.</text>
</comment>
<keyword evidence="8" id="KW-1185">Reference proteome</keyword>
<dbReference type="Proteomes" id="UP001328107">
    <property type="component" value="Unassembled WGS sequence"/>
</dbReference>
<gene>
    <name evidence="7" type="ORF">PMAYCL1PPCAC_30631</name>
</gene>
<feature type="transmembrane region" description="Helical" evidence="6">
    <location>
        <begin position="257"/>
        <end position="275"/>
    </location>
</feature>
<sequence length="313" mass="36161">MWSWFLIVYTIYVPIFTLLWLLEISFVFVYRKEFSSSYYFFFVLCGVLSLINELIINFGTRLPLFPEVNSFFGTVSCIQHGEFPSLLYAIGHFFGGAHETVNILTSINRATAIIIPQSHDKIWKYGIHLSCGIVLIVGVAGSWHLFDSTAIFIGFVVDGEIYFSMFQDHNNHPEISDTRNAVIVAFVSPAISIPLCILATCFLRKKWKLRRIRTEFNLLLLGLSSVLLCLPIAFHQLYAYIRGKSLNQDEIMTLYRMLPWLFDIRFFSPTLLVLITDSRMRRKLSNLFIPQESTEMIRSHRAEVTTTFSVVRH</sequence>
<keyword evidence="3 6" id="KW-0812">Transmembrane</keyword>
<evidence type="ECO:0000313" key="8">
    <source>
        <dbReference type="Proteomes" id="UP001328107"/>
    </source>
</evidence>
<comment type="caution">
    <text evidence="6">Lacks conserved residue(s) required for the propagation of feature annotation.</text>
</comment>
<feature type="transmembrane region" description="Helical" evidence="6">
    <location>
        <begin position="181"/>
        <end position="204"/>
    </location>
</feature>
<feature type="transmembrane region" description="Helical" evidence="6">
    <location>
        <begin position="37"/>
        <end position="56"/>
    </location>
</feature>
<evidence type="ECO:0000256" key="6">
    <source>
        <dbReference type="RuleBase" id="RU280813"/>
    </source>
</evidence>
<evidence type="ECO:0000256" key="1">
    <source>
        <dbReference type="ARBA" id="ARBA00004141"/>
    </source>
</evidence>
<dbReference type="PANTHER" id="PTHR31627">
    <property type="entry name" value="SERPENTINE RECEPTOR CLASS GAMMA-RELATED"/>
    <property type="match status" value="1"/>
</dbReference>
<dbReference type="InterPro" id="IPR000609">
    <property type="entry name" value="7TM_GPCR_serpentine_rcpt_Srg"/>
</dbReference>
<dbReference type="GO" id="GO:0016020">
    <property type="term" value="C:membrane"/>
    <property type="evidence" value="ECO:0007669"/>
    <property type="project" value="UniProtKB-SubCell"/>
</dbReference>
<evidence type="ECO:0000256" key="3">
    <source>
        <dbReference type="ARBA" id="ARBA00022692"/>
    </source>
</evidence>
<proteinExistence type="inferred from homology"/>
<comment type="caution">
    <text evidence="7">The sequence shown here is derived from an EMBL/GenBank/DDBJ whole genome shotgun (WGS) entry which is preliminary data.</text>
</comment>
<dbReference type="EMBL" id="BTRK01000006">
    <property type="protein sequence ID" value="GMR60436.1"/>
    <property type="molecule type" value="Genomic_DNA"/>
</dbReference>
<dbReference type="GO" id="GO:0004888">
    <property type="term" value="F:transmembrane signaling receptor activity"/>
    <property type="evidence" value="ECO:0007669"/>
    <property type="project" value="InterPro"/>
</dbReference>
<feature type="transmembrane region" description="Helical" evidence="6">
    <location>
        <begin position="125"/>
        <end position="146"/>
    </location>
</feature>
<dbReference type="InterPro" id="IPR051119">
    <property type="entry name" value="Nematode_SR-like"/>
</dbReference>
<evidence type="ECO:0000256" key="4">
    <source>
        <dbReference type="ARBA" id="ARBA00022989"/>
    </source>
</evidence>
<keyword evidence="4 6" id="KW-1133">Transmembrane helix</keyword>